<dbReference type="EMBL" id="JACSQO010000004">
    <property type="protein sequence ID" value="MBD7944490.1"/>
    <property type="molecule type" value="Genomic_DNA"/>
</dbReference>
<dbReference type="Proteomes" id="UP000640786">
    <property type="component" value="Unassembled WGS sequence"/>
</dbReference>
<name>A0ABR8R9L3_9BACI</name>
<organism evidence="1 2">
    <name type="scientific">Psychrobacillus faecigallinarum</name>
    <dbReference type="NCBI Taxonomy" id="2762235"/>
    <lineage>
        <taxon>Bacteria</taxon>
        <taxon>Bacillati</taxon>
        <taxon>Bacillota</taxon>
        <taxon>Bacilli</taxon>
        <taxon>Bacillales</taxon>
        <taxon>Bacillaceae</taxon>
        <taxon>Psychrobacillus</taxon>
    </lineage>
</organism>
<dbReference type="RefSeq" id="WP_144536379.1">
    <property type="nucleotide sequence ID" value="NZ_JACSQO010000004.1"/>
</dbReference>
<comment type="caution">
    <text evidence="1">The sequence shown here is derived from an EMBL/GenBank/DDBJ whole genome shotgun (WGS) entry which is preliminary data.</text>
</comment>
<protein>
    <submittedName>
        <fullName evidence="1">Uncharacterized protein</fullName>
    </submittedName>
</protein>
<gene>
    <name evidence="1" type="ORF">H9650_10215</name>
</gene>
<sequence>MKIRDIYERLLRGEKFKGVNEIKLNHLPVKRPADLVGPSPIMQEIAEKHSKHFKEKNRKYPL</sequence>
<evidence type="ECO:0000313" key="1">
    <source>
        <dbReference type="EMBL" id="MBD7944490.1"/>
    </source>
</evidence>
<reference evidence="1 2" key="1">
    <citation type="submission" date="2020-08" db="EMBL/GenBank/DDBJ databases">
        <title>A Genomic Blueprint of the Chicken Gut Microbiome.</title>
        <authorList>
            <person name="Gilroy R."/>
            <person name="Ravi A."/>
            <person name="Getino M."/>
            <person name="Pursley I."/>
            <person name="Horton D.L."/>
            <person name="Alikhan N.-F."/>
            <person name="Baker D."/>
            <person name="Gharbi K."/>
            <person name="Hall N."/>
            <person name="Watson M."/>
            <person name="Adriaenssens E.M."/>
            <person name="Foster-Nyarko E."/>
            <person name="Jarju S."/>
            <person name="Secka A."/>
            <person name="Antonio M."/>
            <person name="Oren A."/>
            <person name="Chaudhuri R."/>
            <person name="La Ragione R.M."/>
            <person name="Hildebrand F."/>
            <person name="Pallen M.J."/>
        </authorList>
    </citation>
    <scope>NUCLEOTIDE SEQUENCE [LARGE SCALE GENOMIC DNA]</scope>
    <source>
        <strain evidence="1 2">Sa2BUA9</strain>
    </source>
</reference>
<keyword evidence="2" id="KW-1185">Reference proteome</keyword>
<accession>A0ABR8R9L3</accession>
<proteinExistence type="predicted"/>
<evidence type="ECO:0000313" key="2">
    <source>
        <dbReference type="Proteomes" id="UP000640786"/>
    </source>
</evidence>